<sequence length="315" mass="34709">MKIMLGIGAAILLGGGLWFLYTGRSEATFRRVSPEDAKRAAAVLSKDQDGDELKDWEEELWRTDPLSSDSDGDGTLDGEEIKLGRNPLKAGSNDELDKETIESKTVPGGGDWTETDRLSRELFAKYLAIKQSGAPFTAEEEEALLADFIHRYPEPASITVYTESDIRLTEKDDVAAWHGYGNAIGSVLEKHRNTGGESELIIFERALENEDETDLASIETRVERYERLLLDFKALPAPKSMQPMAVALLNALEALKQSVGGMTLAFTDPVRALSFATAYPSAIDTLTESFGRIALFFQDNEVVFGKDEAGYILTQ</sequence>
<comment type="caution">
    <text evidence="2">The sequence shown here is derived from an EMBL/GenBank/DDBJ whole genome shotgun (WGS) entry which is preliminary data.</text>
</comment>
<name>A0A1G2MBN7_9BACT</name>
<organism evidence="2 3">
    <name type="scientific">Candidatus Taylorbacteria bacterium RIFCSPHIGHO2_01_FULL_51_15</name>
    <dbReference type="NCBI Taxonomy" id="1802304"/>
    <lineage>
        <taxon>Bacteria</taxon>
        <taxon>Candidatus Tayloriibacteriota</taxon>
    </lineage>
</organism>
<dbReference type="AlphaFoldDB" id="A0A1G2MBN7"/>
<dbReference type="EMBL" id="MHRI01000011">
    <property type="protein sequence ID" value="OHA21268.1"/>
    <property type="molecule type" value="Genomic_DNA"/>
</dbReference>
<proteinExistence type="predicted"/>
<protein>
    <recommendedName>
        <fullName evidence="4">EF-hand domain-containing protein</fullName>
    </recommendedName>
</protein>
<dbReference type="PROSITE" id="PS00018">
    <property type="entry name" value="EF_HAND_1"/>
    <property type="match status" value="1"/>
</dbReference>
<accession>A0A1G2MBN7</accession>
<evidence type="ECO:0000256" key="1">
    <source>
        <dbReference type="SAM" id="MobiDB-lite"/>
    </source>
</evidence>
<dbReference type="Proteomes" id="UP000178121">
    <property type="component" value="Unassembled WGS sequence"/>
</dbReference>
<reference evidence="2 3" key="1">
    <citation type="journal article" date="2016" name="Nat. Commun.">
        <title>Thousands of microbial genomes shed light on interconnected biogeochemical processes in an aquifer system.</title>
        <authorList>
            <person name="Anantharaman K."/>
            <person name="Brown C.T."/>
            <person name="Hug L.A."/>
            <person name="Sharon I."/>
            <person name="Castelle C.J."/>
            <person name="Probst A.J."/>
            <person name="Thomas B.C."/>
            <person name="Singh A."/>
            <person name="Wilkins M.J."/>
            <person name="Karaoz U."/>
            <person name="Brodie E.L."/>
            <person name="Williams K.H."/>
            <person name="Hubbard S.S."/>
            <person name="Banfield J.F."/>
        </authorList>
    </citation>
    <scope>NUCLEOTIDE SEQUENCE [LARGE SCALE GENOMIC DNA]</scope>
</reference>
<dbReference type="InterPro" id="IPR018247">
    <property type="entry name" value="EF_Hand_1_Ca_BS"/>
</dbReference>
<feature type="region of interest" description="Disordered" evidence="1">
    <location>
        <begin position="60"/>
        <end position="112"/>
    </location>
</feature>
<gene>
    <name evidence="2" type="ORF">A2849_00540</name>
</gene>
<evidence type="ECO:0000313" key="2">
    <source>
        <dbReference type="EMBL" id="OHA21268.1"/>
    </source>
</evidence>
<evidence type="ECO:0000313" key="3">
    <source>
        <dbReference type="Proteomes" id="UP000178121"/>
    </source>
</evidence>
<evidence type="ECO:0008006" key="4">
    <source>
        <dbReference type="Google" id="ProtNLM"/>
    </source>
</evidence>